<feature type="domain" description="Cyclic nucleotide-binding" evidence="3">
    <location>
        <begin position="1923"/>
        <end position="2038"/>
    </location>
</feature>
<dbReference type="Gene3D" id="2.60.120.10">
    <property type="entry name" value="Jelly Rolls"/>
    <property type="match status" value="4"/>
</dbReference>
<feature type="transmembrane region" description="Helical" evidence="2">
    <location>
        <begin position="1610"/>
        <end position="1631"/>
    </location>
</feature>
<dbReference type="GO" id="GO:0042391">
    <property type="term" value="P:regulation of membrane potential"/>
    <property type="evidence" value="ECO:0007669"/>
    <property type="project" value="TreeGrafter"/>
</dbReference>
<dbReference type="KEGG" id="pxu:106115531"/>
<feature type="transmembrane region" description="Helical" evidence="2">
    <location>
        <begin position="1227"/>
        <end position="1246"/>
    </location>
</feature>
<dbReference type="PANTHER" id="PTHR10217">
    <property type="entry name" value="VOLTAGE AND LIGAND GATED POTASSIUM CHANNEL"/>
    <property type="match status" value="1"/>
</dbReference>
<dbReference type="PROSITE" id="PS50042">
    <property type="entry name" value="CNMP_BINDING_3"/>
    <property type="match status" value="4"/>
</dbReference>
<sequence>MYKSGSTSSKSVTHISSYDDDDDEDELSEESSINWSNLIFLPFHPVFKFMVLLSVIVKSTFGPLQAVYPIVYCSDVLDYNIYLFLIKYFYMYCSDVIYGIDTCLHIMHRQVTDEAMRREFLPKSAFLLLIDILCIIPFFHLMSYAVCAEVAFWPNMLSFVEFITIYRVAEYFSLLTTHDNIKLFVGFTIMNVITVNCITCVLMLMTYIGLCDSCTGTGYYKDWRKYVMYKLNETSETFTTYVYGASFIFFFPVNYMFDEIKASTLVEYVFFSALMIFFYLISTFVIFPKMIGESLLKLHCIFSFHPRVQIIIGEAKRRNPSPKAYVDVKNFYALMWKKHDGITRLPNIMSELPRYLRVEIKQDLVWAVFYHSPTLRRTSRAFQRWLCDFIHLDYKLPGSRFFVGPHCQSHLYYIKSGIVQLISMDDGITPIISFTSGTIFGDISFFLSLKRIAMVRCLTYCEVFYLPRADILKAMHKFPVDRKAILQRVKEKIKHAHTLYSCKTHVRGLDRAEDEGIAWLKKRWWEISEVVSHFNVPEDQHSKPCLKLAAEEVVYHCPKYLGQLVLCTDGELRKHSLFASVRFPLLLVPNSSFSVVWNRIVVATVFLVLIFYPPNITRPDVPVWFNFFQFWTDIVYLADVCVSLITTMENQETGRVYFASVMFARFKNVWFFIDILSATWFETYVRLIGTPQYYYIVQFNRLLKIYILFPNWSFGRDPLIHVIVKVCLIHLIFVYIMSYLTLALMTIIPDLSPVSFFGEIFCNWGVPKNLCIYKVNHVFEIFLAWVLEFLFSHNTTQNLTDVYVSTVTIYFGYIIFIYCKTALIGIFHAYNTGISKYQYFVINITNHYKQFKIHPELLRRLNRYMKCHWKYYRGMDVLYPNVLKNEPYDIYWKVHGEVAENIIRQSPPFLLADYALIRELAYNAKFILLPKLSTVIIFGLQPKNVTWLVQGYIKSEYHNKEGELIKSMYKPGDLLAFTSVFFNKPPLRTYMAYTECEVLFINRTTFFKILKRYPLEWSQFQHCLEEFKTRFEEMTQDVIQKHRDYQKKLRHRIFHSKHEERRSSQTRESSVTQRLTMINITPTAPFWHYWMLLRVIVVCISIITRSIQGGIGAYWRWPLMIAGSFCDSIGLIDIVLKLFMPYYDERGILITDFRCCLRHYLTGTFLMDAIGVLPIYEIYIVVMSKVVEDEDALIINTFSRFAHLYIVIGYFDYLADNPSANIAYIMMIKWQLISVLLMFAVSHYFVKICIKFNWDAHGHFINATLVSRCWLPSHTVFDNNTVTYEGIGMIFAQSLNFAQNGLLRIDLGNFEETRKDIGTSIVLLLLGCSFWFVLCYNLTLLVLHFRGNTIYQHGVFQLKRFLVAERVDDKLIDYAQEHFKYIWKRTKGTDVHNLMSDRIGVAFRQDLSYYFYKQTFTALNSVLQGGEQLERSMAAASRQMHFLPGQELLREMDLTPWVCVVHRGNIVVKRGEEKLAVLTKGAIFGQLDGLKPRPVRVSAVAEGYADVLVIPIADFQEALNHEARANMERHIKHDFMPLKKTVVEDPYNTVQYILRGRKSLKLPWMTTYMEANIGTRYAQWLFLTWLIEPVISSTVVLILETVPDDVKYEIFILLAVLDIVHFLSFLSKFFAAELTVVEGKCVMRLIKYRRFLRWGCYCDMLSLLVPLLTFVTDNWWYQLARLLRLRLLYEFHSYFCTGFQSRVGPILLKFLSVILVLHAMTCGWMIVACRDEVFPIKVPVIPPDVNATIDHTEWILPQDRKGGGCARMTKSFIVNGKVRFGFIVPKTWAADYIVSMTYILVLYTSTEMESVVSLNEKQVYYKIVINFVIYLMDIWILSSAISAVYTKLNDLYKYDYKVMKFLIFLRNTGLSPILLQAVDDYTRHLWQRQRGNWLPELVQNAPLCLREDILGALYLYHLKSPPLLKDLPHYFLRQLVTRLSRVVVFPGKMIVQEGDIYPCIYFIHEGEVEKWGTNKSGEKKLLSILTTNDYFGFIPGLFPNSPFLFSYVSRTVVDIVSLTYKDWQDLLQGYPKVKYDLYTAAKQLKKEIQKTIL</sequence>
<feature type="transmembrane region" description="Helical" evidence="2">
    <location>
        <begin position="1651"/>
        <end position="1671"/>
    </location>
</feature>
<keyword evidence="2" id="KW-1133">Transmembrane helix</keyword>
<protein>
    <submittedName>
        <fullName evidence="4">Uncharacterized protein LOC106115531 isoform X1</fullName>
    </submittedName>
</protein>
<dbReference type="SUPFAM" id="SSF51206">
    <property type="entry name" value="cAMP-binding domain-like"/>
    <property type="match status" value="4"/>
</dbReference>
<feature type="transmembrane region" description="Helical" evidence="2">
    <location>
        <begin position="1160"/>
        <end position="1181"/>
    </location>
</feature>
<feature type="transmembrane region" description="Helical" evidence="2">
    <location>
        <begin position="431"/>
        <end position="449"/>
    </location>
</feature>
<gene>
    <name evidence="4" type="primary">LOC106115531</name>
</gene>
<dbReference type="InterPro" id="IPR050818">
    <property type="entry name" value="KCNH_animal-type"/>
</dbReference>
<feature type="transmembrane region" description="Helical" evidence="2">
    <location>
        <begin position="809"/>
        <end position="830"/>
    </location>
</feature>
<feature type="transmembrane region" description="Helical" evidence="2">
    <location>
        <begin position="1321"/>
        <end position="1343"/>
    </location>
</feature>
<evidence type="ECO:0000313" key="4">
    <source>
        <dbReference type="RefSeq" id="XP_013164412.1"/>
    </source>
</evidence>
<dbReference type="Proteomes" id="UP000694872">
    <property type="component" value="Unplaced"/>
</dbReference>
<feature type="transmembrane region" description="Helical" evidence="2">
    <location>
        <begin position="81"/>
        <end position="104"/>
    </location>
</feature>
<dbReference type="CDD" id="cd00038">
    <property type="entry name" value="CAP_ED"/>
    <property type="match status" value="4"/>
</dbReference>
<feature type="domain" description="Cyclic nucleotide-binding" evidence="3">
    <location>
        <begin position="933"/>
        <end position="1010"/>
    </location>
</feature>
<feature type="domain" description="Cyclic nucleotide-binding" evidence="3">
    <location>
        <begin position="1441"/>
        <end position="1519"/>
    </location>
</feature>
<dbReference type="InterPro" id="IPR000595">
    <property type="entry name" value="cNMP-bd_dom"/>
</dbReference>
<reference evidence="4" key="1">
    <citation type="submission" date="2025-08" db="UniProtKB">
        <authorList>
            <consortium name="RefSeq"/>
        </authorList>
    </citation>
    <scope>IDENTIFICATION</scope>
</reference>
<keyword evidence="2" id="KW-0472">Membrane</keyword>
<dbReference type="SMART" id="SM00100">
    <property type="entry name" value="cNMP"/>
    <property type="match status" value="3"/>
</dbReference>
<feature type="transmembrane region" description="Helical" evidence="2">
    <location>
        <begin position="1119"/>
        <end position="1139"/>
    </location>
</feature>
<feature type="transmembrane region" description="Helical" evidence="2">
    <location>
        <begin position="1823"/>
        <end position="1845"/>
    </location>
</feature>
<feature type="transmembrane region" description="Helical" evidence="2">
    <location>
        <begin position="269"/>
        <end position="287"/>
    </location>
</feature>
<dbReference type="GO" id="GO:0005886">
    <property type="term" value="C:plasma membrane"/>
    <property type="evidence" value="ECO:0007669"/>
    <property type="project" value="TreeGrafter"/>
</dbReference>
<dbReference type="RefSeq" id="XP_013164412.1">
    <property type="nucleotide sequence ID" value="XM_013308958.1"/>
</dbReference>
<feature type="transmembrane region" description="Helical" evidence="2">
    <location>
        <begin position="726"/>
        <end position="748"/>
    </location>
</feature>
<dbReference type="GO" id="GO:0005249">
    <property type="term" value="F:voltage-gated potassium channel activity"/>
    <property type="evidence" value="ECO:0007669"/>
    <property type="project" value="TreeGrafter"/>
</dbReference>
<accession>A0AAJ7E5Z8</accession>
<evidence type="ECO:0000256" key="2">
    <source>
        <dbReference type="SAM" id="Phobius"/>
    </source>
</evidence>
<feature type="transmembrane region" description="Helical" evidence="2">
    <location>
        <begin position="1193"/>
        <end position="1215"/>
    </location>
</feature>
<proteinExistence type="predicted"/>
<dbReference type="PANTHER" id="PTHR10217:SF435">
    <property type="entry name" value="POTASSIUM VOLTAGE-GATED CHANNEL PROTEIN EAG"/>
    <property type="match status" value="1"/>
</dbReference>
<organism evidence="4">
    <name type="scientific">Papilio xuthus</name>
    <name type="common">Asian swallowtail butterfly</name>
    <dbReference type="NCBI Taxonomy" id="66420"/>
    <lineage>
        <taxon>Eukaryota</taxon>
        <taxon>Metazoa</taxon>
        <taxon>Ecdysozoa</taxon>
        <taxon>Arthropoda</taxon>
        <taxon>Hexapoda</taxon>
        <taxon>Insecta</taxon>
        <taxon>Pterygota</taxon>
        <taxon>Neoptera</taxon>
        <taxon>Endopterygota</taxon>
        <taxon>Lepidoptera</taxon>
        <taxon>Glossata</taxon>
        <taxon>Ditrysia</taxon>
        <taxon>Papilionoidea</taxon>
        <taxon>Papilionidae</taxon>
        <taxon>Papilioninae</taxon>
        <taxon>Papilio</taxon>
    </lineage>
</organism>
<feature type="transmembrane region" description="Helical" evidence="2">
    <location>
        <begin position="152"/>
        <end position="169"/>
    </location>
</feature>
<evidence type="ECO:0000256" key="1">
    <source>
        <dbReference type="SAM" id="MobiDB-lite"/>
    </source>
</evidence>
<feature type="transmembrane region" description="Helical" evidence="2">
    <location>
        <begin position="1086"/>
        <end position="1107"/>
    </location>
</feature>
<feature type="region of interest" description="Disordered" evidence="1">
    <location>
        <begin position="1"/>
        <end position="25"/>
    </location>
</feature>
<dbReference type="GeneID" id="106115531"/>
<feature type="transmembrane region" description="Helical" evidence="2">
    <location>
        <begin position="181"/>
        <end position="210"/>
    </location>
</feature>
<feature type="transmembrane region" description="Helical" evidence="2">
    <location>
        <begin position="38"/>
        <end position="61"/>
    </location>
</feature>
<dbReference type="Pfam" id="PF00027">
    <property type="entry name" value="cNMP_binding"/>
    <property type="match status" value="3"/>
</dbReference>
<keyword evidence="2" id="KW-0812">Transmembrane</keyword>
<feature type="transmembrane region" description="Helical" evidence="2">
    <location>
        <begin position="1577"/>
        <end position="1598"/>
    </location>
</feature>
<feature type="transmembrane region" description="Helical" evidence="2">
    <location>
        <begin position="583"/>
        <end position="612"/>
    </location>
</feature>
<dbReference type="InterPro" id="IPR014710">
    <property type="entry name" value="RmlC-like_jellyroll"/>
</dbReference>
<feature type="compositionally biased region" description="Low complexity" evidence="1">
    <location>
        <begin position="1"/>
        <end position="16"/>
    </location>
</feature>
<name>A0AAJ7E5Z8_PAPXU</name>
<feature type="domain" description="Cyclic nucleotide-binding" evidence="3">
    <location>
        <begin position="409"/>
        <end position="492"/>
    </location>
</feature>
<evidence type="ECO:0000259" key="3">
    <source>
        <dbReference type="PROSITE" id="PS50042"/>
    </source>
</evidence>
<feature type="transmembrane region" description="Helical" evidence="2">
    <location>
        <begin position="624"/>
        <end position="645"/>
    </location>
</feature>
<feature type="transmembrane region" description="Helical" evidence="2">
    <location>
        <begin position="238"/>
        <end position="257"/>
    </location>
</feature>
<feature type="transmembrane region" description="Helical" evidence="2">
    <location>
        <begin position="1706"/>
        <end position="1727"/>
    </location>
</feature>
<feature type="transmembrane region" description="Helical" evidence="2">
    <location>
        <begin position="125"/>
        <end position="146"/>
    </location>
</feature>
<dbReference type="InterPro" id="IPR018490">
    <property type="entry name" value="cNMP-bd_dom_sf"/>
</dbReference>